<dbReference type="RefSeq" id="WP_188991873.1">
    <property type="nucleotide sequence ID" value="NZ_BMHP01000002.1"/>
</dbReference>
<feature type="domain" description="Copper amine oxidase-like N-terminal" evidence="2">
    <location>
        <begin position="30"/>
        <end position="141"/>
    </location>
</feature>
<feature type="signal peptide" evidence="1">
    <location>
        <begin position="1"/>
        <end position="22"/>
    </location>
</feature>
<evidence type="ECO:0000256" key="1">
    <source>
        <dbReference type="SAM" id="SignalP"/>
    </source>
</evidence>
<accession>A0A916YUL3</accession>
<comment type="caution">
    <text evidence="3">The sequence shown here is derived from an EMBL/GenBank/DDBJ whole genome shotgun (WGS) entry which is preliminary data.</text>
</comment>
<dbReference type="AlphaFoldDB" id="A0A916YUL3"/>
<organism evidence="3 4">
    <name type="scientific">Paenibacillus nasutitermitis</name>
    <dbReference type="NCBI Taxonomy" id="1652958"/>
    <lineage>
        <taxon>Bacteria</taxon>
        <taxon>Bacillati</taxon>
        <taxon>Bacillota</taxon>
        <taxon>Bacilli</taxon>
        <taxon>Bacillales</taxon>
        <taxon>Paenibacillaceae</taxon>
        <taxon>Paenibacillus</taxon>
    </lineage>
</organism>
<name>A0A916YUL3_9BACL</name>
<evidence type="ECO:0000313" key="3">
    <source>
        <dbReference type="EMBL" id="GGD62679.1"/>
    </source>
</evidence>
<evidence type="ECO:0000313" key="4">
    <source>
        <dbReference type="Proteomes" id="UP000612456"/>
    </source>
</evidence>
<dbReference type="Pfam" id="PF07833">
    <property type="entry name" value="Cu_amine_oxidN1"/>
    <property type="match status" value="1"/>
</dbReference>
<sequence length="324" mass="35446">MKKLLCTFAVIGALSVGTTAFATVDIGITVRSKPIATDSPPIYDQGRVLVPIRAVSEALGAAVDWDAKTDTVVVRKWSQTIKLTVGKKTAATETLGNNSSSSGPISLDVPVKAVHNRVYVPLRFVSEQYGYKVEWKNNTVAIESPLSDKQRDALYTGDLAASRNLVMVAMFTGAHYEHTPLRTLHEFEDYSTAFLFPEGEALRFFTIEGNETATYYEYKDDFLVATWQAHFDGTIGDSFQLLLEEKLKDRTGPTPKIDKPLVFYSRGIAGDSSTEESGLIGLDGKVTRIGFEHTVGGSVTDSSGKLTVTQPDEVRKEVVPIPQN</sequence>
<reference evidence="3" key="2">
    <citation type="submission" date="2020-09" db="EMBL/GenBank/DDBJ databases">
        <authorList>
            <person name="Sun Q."/>
            <person name="Zhou Y."/>
        </authorList>
    </citation>
    <scope>NUCLEOTIDE SEQUENCE</scope>
    <source>
        <strain evidence="3">CGMCC 1.15178</strain>
    </source>
</reference>
<dbReference type="SUPFAM" id="SSF55383">
    <property type="entry name" value="Copper amine oxidase, domain N"/>
    <property type="match status" value="1"/>
</dbReference>
<keyword evidence="1" id="KW-0732">Signal</keyword>
<evidence type="ECO:0000259" key="2">
    <source>
        <dbReference type="Pfam" id="PF07833"/>
    </source>
</evidence>
<reference evidence="3" key="1">
    <citation type="journal article" date="2014" name="Int. J. Syst. Evol. Microbiol.">
        <title>Complete genome sequence of Corynebacterium casei LMG S-19264T (=DSM 44701T), isolated from a smear-ripened cheese.</title>
        <authorList>
            <consortium name="US DOE Joint Genome Institute (JGI-PGF)"/>
            <person name="Walter F."/>
            <person name="Albersmeier A."/>
            <person name="Kalinowski J."/>
            <person name="Ruckert C."/>
        </authorList>
    </citation>
    <scope>NUCLEOTIDE SEQUENCE</scope>
    <source>
        <strain evidence="3">CGMCC 1.15178</strain>
    </source>
</reference>
<dbReference type="Gene3D" id="3.30.457.10">
    <property type="entry name" value="Copper amine oxidase-like, N-terminal domain"/>
    <property type="match status" value="1"/>
</dbReference>
<dbReference type="EMBL" id="BMHP01000002">
    <property type="protein sequence ID" value="GGD62679.1"/>
    <property type="molecule type" value="Genomic_DNA"/>
</dbReference>
<gene>
    <name evidence="3" type="ORF">GCM10010911_20590</name>
</gene>
<dbReference type="InterPro" id="IPR012854">
    <property type="entry name" value="Cu_amine_oxidase-like_N"/>
</dbReference>
<proteinExistence type="predicted"/>
<dbReference type="InterPro" id="IPR036582">
    <property type="entry name" value="Mao_N_sf"/>
</dbReference>
<feature type="chain" id="PRO_5037667683" description="Copper amine oxidase-like N-terminal domain-containing protein" evidence="1">
    <location>
        <begin position="23"/>
        <end position="324"/>
    </location>
</feature>
<protein>
    <recommendedName>
        <fullName evidence="2">Copper amine oxidase-like N-terminal domain-containing protein</fullName>
    </recommendedName>
</protein>
<keyword evidence="4" id="KW-1185">Reference proteome</keyword>
<dbReference type="Proteomes" id="UP000612456">
    <property type="component" value="Unassembled WGS sequence"/>
</dbReference>